<protein>
    <submittedName>
        <fullName evidence="1">Uncharacterized protein</fullName>
    </submittedName>
</protein>
<organism evidence="1">
    <name type="scientific">uncultured Caudovirales phage</name>
    <dbReference type="NCBI Taxonomy" id="2100421"/>
    <lineage>
        <taxon>Viruses</taxon>
        <taxon>Duplodnaviria</taxon>
        <taxon>Heunggongvirae</taxon>
        <taxon>Uroviricota</taxon>
        <taxon>Caudoviricetes</taxon>
        <taxon>Peduoviridae</taxon>
        <taxon>Maltschvirus</taxon>
        <taxon>Maltschvirus maltsch</taxon>
    </lineage>
</organism>
<reference evidence="1" key="1">
    <citation type="submission" date="2020-04" db="EMBL/GenBank/DDBJ databases">
        <authorList>
            <person name="Chiriac C."/>
            <person name="Salcher M."/>
            <person name="Ghai R."/>
            <person name="Kavagutti S V."/>
        </authorList>
    </citation>
    <scope>NUCLEOTIDE SEQUENCE</scope>
</reference>
<dbReference type="EMBL" id="LR796651">
    <property type="protein sequence ID" value="CAB4158019.1"/>
    <property type="molecule type" value="Genomic_DNA"/>
</dbReference>
<accession>A0A6J5NFN5</accession>
<gene>
    <name evidence="1" type="ORF">UFOVP694_87</name>
</gene>
<proteinExistence type="predicted"/>
<sequence>MTATMIDMELIKADTLTADSLEIGDLISYNNEIVEVLFIESDSTGDNYDIEIVNDFGEKEVIQFAFDDVVDWYVPAE</sequence>
<name>A0A6J5NFN5_9CAUD</name>
<evidence type="ECO:0000313" key="1">
    <source>
        <dbReference type="EMBL" id="CAB4158019.1"/>
    </source>
</evidence>